<dbReference type="HOGENOM" id="CLU_2629159_0_0_1"/>
<reference evidence="1" key="2">
    <citation type="submission" date="2013-04" db="UniProtKB">
        <authorList>
            <consortium name="EnsemblPlants"/>
        </authorList>
    </citation>
    <scope>IDENTIFICATION</scope>
</reference>
<dbReference type="Gramene" id="OB09G16540.1">
    <property type="protein sequence ID" value="OB09G16540.1"/>
    <property type="gene ID" value="OB09G16540"/>
</dbReference>
<keyword evidence="2" id="KW-1185">Reference proteome</keyword>
<name>J3MXC5_ORYBR</name>
<accession>J3MXC5</accession>
<dbReference type="AlphaFoldDB" id="J3MXC5"/>
<reference evidence="1" key="1">
    <citation type="journal article" date="2013" name="Nat. Commun.">
        <title>Whole-genome sequencing of Oryza brachyantha reveals mechanisms underlying Oryza genome evolution.</title>
        <authorList>
            <person name="Chen J."/>
            <person name="Huang Q."/>
            <person name="Gao D."/>
            <person name="Wang J."/>
            <person name="Lang Y."/>
            <person name="Liu T."/>
            <person name="Li B."/>
            <person name="Bai Z."/>
            <person name="Luis Goicoechea J."/>
            <person name="Liang C."/>
            <person name="Chen C."/>
            <person name="Zhang W."/>
            <person name="Sun S."/>
            <person name="Liao Y."/>
            <person name="Zhang X."/>
            <person name="Yang L."/>
            <person name="Song C."/>
            <person name="Wang M."/>
            <person name="Shi J."/>
            <person name="Liu G."/>
            <person name="Liu J."/>
            <person name="Zhou H."/>
            <person name="Zhou W."/>
            <person name="Yu Q."/>
            <person name="An N."/>
            <person name="Chen Y."/>
            <person name="Cai Q."/>
            <person name="Wang B."/>
            <person name="Liu B."/>
            <person name="Min J."/>
            <person name="Huang Y."/>
            <person name="Wu H."/>
            <person name="Li Z."/>
            <person name="Zhang Y."/>
            <person name="Yin Y."/>
            <person name="Song W."/>
            <person name="Jiang J."/>
            <person name="Jackson S.A."/>
            <person name="Wing R.A."/>
            <person name="Wang J."/>
            <person name="Chen M."/>
        </authorList>
    </citation>
    <scope>NUCLEOTIDE SEQUENCE [LARGE SCALE GENOMIC DNA]</scope>
    <source>
        <strain evidence="1">cv. IRGC 101232</strain>
    </source>
</reference>
<organism evidence="1">
    <name type="scientific">Oryza brachyantha</name>
    <name type="common">malo sina</name>
    <dbReference type="NCBI Taxonomy" id="4533"/>
    <lineage>
        <taxon>Eukaryota</taxon>
        <taxon>Viridiplantae</taxon>
        <taxon>Streptophyta</taxon>
        <taxon>Embryophyta</taxon>
        <taxon>Tracheophyta</taxon>
        <taxon>Spermatophyta</taxon>
        <taxon>Magnoliopsida</taxon>
        <taxon>Liliopsida</taxon>
        <taxon>Poales</taxon>
        <taxon>Poaceae</taxon>
        <taxon>BOP clade</taxon>
        <taxon>Oryzoideae</taxon>
        <taxon>Oryzeae</taxon>
        <taxon>Oryzinae</taxon>
        <taxon>Oryza</taxon>
    </lineage>
</organism>
<sequence length="78" mass="8468">MLAGDGAVPDHQVDRPVGHRLRLGDETLRRHRIITDQAGGATCEKKTRRFFLHALRSSARRPRAIPPDMAAAAAGVSS</sequence>
<evidence type="ECO:0000313" key="1">
    <source>
        <dbReference type="EnsemblPlants" id="OB09G16540.1"/>
    </source>
</evidence>
<protein>
    <submittedName>
        <fullName evidence="1">Uncharacterized protein</fullName>
    </submittedName>
</protein>
<proteinExistence type="predicted"/>
<dbReference type="Proteomes" id="UP000006038">
    <property type="component" value="Chromosome 9"/>
</dbReference>
<evidence type="ECO:0000313" key="2">
    <source>
        <dbReference type="Proteomes" id="UP000006038"/>
    </source>
</evidence>
<dbReference type="EnsemblPlants" id="OB09G16540.1">
    <property type="protein sequence ID" value="OB09G16540.1"/>
    <property type="gene ID" value="OB09G16540"/>
</dbReference>